<evidence type="ECO:0000313" key="3">
    <source>
        <dbReference type="EMBL" id="KIM94982.1"/>
    </source>
</evidence>
<dbReference type="OrthoDB" id="4502894at2759"/>
<feature type="compositionally biased region" description="Low complexity" evidence="1">
    <location>
        <begin position="97"/>
        <end position="106"/>
    </location>
</feature>
<accession>A0A0C3CZ87</accession>
<feature type="region of interest" description="Disordered" evidence="1">
    <location>
        <begin position="93"/>
        <end position="127"/>
    </location>
</feature>
<keyword evidence="4" id="KW-1185">Reference proteome</keyword>
<name>A0A0C3CZ87_OIDMZ</name>
<feature type="transmembrane region" description="Helical" evidence="2">
    <location>
        <begin position="12"/>
        <end position="36"/>
    </location>
</feature>
<dbReference type="HOGENOM" id="CLU_127248_1_0_1"/>
<evidence type="ECO:0000256" key="1">
    <source>
        <dbReference type="SAM" id="MobiDB-lite"/>
    </source>
</evidence>
<keyword evidence="2" id="KW-0472">Membrane</keyword>
<feature type="transmembrane region" description="Helical" evidence="2">
    <location>
        <begin position="56"/>
        <end position="87"/>
    </location>
</feature>
<dbReference type="InParanoid" id="A0A0C3CZ87"/>
<gene>
    <name evidence="3" type="ORF">OIDMADRAFT_60139</name>
</gene>
<reference evidence="3 4" key="1">
    <citation type="submission" date="2014-04" db="EMBL/GenBank/DDBJ databases">
        <authorList>
            <consortium name="DOE Joint Genome Institute"/>
            <person name="Kuo A."/>
            <person name="Martino E."/>
            <person name="Perotto S."/>
            <person name="Kohler A."/>
            <person name="Nagy L.G."/>
            <person name="Floudas D."/>
            <person name="Copeland A."/>
            <person name="Barry K.W."/>
            <person name="Cichocki N."/>
            <person name="Veneault-Fourrey C."/>
            <person name="LaButti K."/>
            <person name="Lindquist E.A."/>
            <person name="Lipzen A."/>
            <person name="Lundell T."/>
            <person name="Morin E."/>
            <person name="Murat C."/>
            <person name="Sun H."/>
            <person name="Tunlid A."/>
            <person name="Henrissat B."/>
            <person name="Grigoriev I.V."/>
            <person name="Hibbett D.S."/>
            <person name="Martin F."/>
            <person name="Nordberg H.P."/>
            <person name="Cantor M.N."/>
            <person name="Hua S.X."/>
        </authorList>
    </citation>
    <scope>NUCLEOTIDE SEQUENCE [LARGE SCALE GENOMIC DNA]</scope>
    <source>
        <strain evidence="3 4">Zn</strain>
    </source>
</reference>
<keyword evidence="2" id="KW-0812">Transmembrane</keyword>
<reference evidence="4" key="2">
    <citation type="submission" date="2015-01" db="EMBL/GenBank/DDBJ databases">
        <title>Evolutionary Origins and Diversification of the Mycorrhizal Mutualists.</title>
        <authorList>
            <consortium name="DOE Joint Genome Institute"/>
            <consortium name="Mycorrhizal Genomics Consortium"/>
            <person name="Kohler A."/>
            <person name="Kuo A."/>
            <person name="Nagy L.G."/>
            <person name="Floudas D."/>
            <person name="Copeland A."/>
            <person name="Barry K.W."/>
            <person name="Cichocki N."/>
            <person name="Veneault-Fourrey C."/>
            <person name="LaButti K."/>
            <person name="Lindquist E.A."/>
            <person name="Lipzen A."/>
            <person name="Lundell T."/>
            <person name="Morin E."/>
            <person name="Murat C."/>
            <person name="Riley R."/>
            <person name="Ohm R."/>
            <person name="Sun H."/>
            <person name="Tunlid A."/>
            <person name="Henrissat B."/>
            <person name="Grigoriev I.V."/>
            <person name="Hibbett D.S."/>
            <person name="Martin F."/>
        </authorList>
    </citation>
    <scope>NUCLEOTIDE SEQUENCE [LARGE SCALE GENOMIC DNA]</scope>
    <source>
        <strain evidence="4">Zn</strain>
    </source>
</reference>
<protein>
    <submittedName>
        <fullName evidence="3">Uncharacterized protein</fullName>
    </submittedName>
</protein>
<proteinExistence type="predicted"/>
<sequence length="167" mass="19289">MEWLSMLRTLLWCILLPFIFLFRWLLVAIGPALHLSSYVFSWMMIPLKFLAKFETIYIYLGVAALIGLITGSILHLSSAILVSMLSLDSQQKEKRSSSSLQSAEQASFEDSWRNARPKGHRDSLIPDDSLEKRYAEWLEKSRGKNKEDQSLFGLTILEEEDDFENRL</sequence>
<dbReference type="EMBL" id="KN832888">
    <property type="protein sequence ID" value="KIM94982.1"/>
    <property type="molecule type" value="Genomic_DNA"/>
</dbReference>
<dbReference type="AlphaFoldDB" id="A0A0C3CZ87"/>
<keyword evidence="2" id="KW-1133">Transmembrane helix</keyword>
<evidence type="ECO:0000313" key="4">
    <source>
        <dbReference type="Proteomes" id="UP000054321"/>
    </source>
</evidence>
<organism evidence="3 4">
    <name type="scientific">Oidiodendron maius (strain Zn)</name>
    <dbReference type="NCBI Taxonomy" id="913774"/>
    <lineage>
        <taxon>Eukaryota</taxon>
        <taxon>Fungi</taxon>
        <taxon>Dikarya</taxon>
        <taxon>Ascomycota</taxon>
        <taxon>Pezizomycotina</taxon>
        <taxon>Leotiomycetes</taxon>
        <taxon>Leotiomycetes incertae sedis</taxon>
        <taxon>Myxotrichaceae</taxon>
        <taxon>Oidiodendron</taxon>
    </lineage>
</organism>
<evidence type="ECO:0000256" key="2">
    <source>
        <dbReference type="SAM" id="Phobius"/>
    </source>
</evidence>
<dbReference type="Proteomes" id="UP000054321">
    <property type="component" value="Unassembled WGS sequence"/>
</dbReference>